<keyword evidence="5 9" id="KW-0812">Transmembrane</keyword>
<evidence type="ECO:0000256" key="6">
    <source>
        <dbReference type="ARBA" id="ARBA00022989"/>
    </source>
</evidence>
<feature type="transmembrane region" description="Helical" evidence="9">
    <location>
        <begin position="85"/>
        <end position="106"/>
    </location>
</feature>
<keyword evidence="7 9" id="KW-0472">Membrane</keyword>
<dbReference type="Proteomes" id="UP000198636">
    <property type="component" value="Unassembled WGS sequence"/>
</dbReference>
<dbReference type="GO" id="GO:0005886">
    <property type="term" value="C:plasma membrane"/>
    <property type="evidence" value="ECO:0007669"/>
    <property type="project" value="UniProtKB-SubCell"/>
</dbReference>
<evidence type="ECO:0000256" key="3">
    <source>
        <dbReference type="ARBA" id="ARBA00022475"/>
    </source>
</evidence>
<feature type="transmembrane region" description="Helical" evidence="9">
    <location>
        <begin position="126"/>
        <end position="144"/>
    </location>
</feature>
<dbReference type="OrthoDB" id="9814265at2"/>
<dbReference type="InterPro" id="IPR055348">
    <property type="entry name" value="DctQ"/>
</dbReference>
<name>A0A1G5AF01_9FIRM</name>
<evidence type="ECO:0000256" key="7">
    <source>
        <dbReference type="ARBA" id="ARBA00023136"/>
    </source>
</evidence>
<dbReference type="STRING" id="1120976.SAMN03080606_00099"/>
<evidence type="ECO:0000256" key="1">
    <source>
        <dbReference type="ARBA" id="ARBA00004429"/>
    </source>
</evidence>
<organism evidence="11 12">
    <name type="scientific">Alkaliphilus peptidifermentans DSM 18978</name>
    <dbReference type="NCBI Taxonomy" id="1120976"/>
    <lineage>
        <taxon>Bacteria</taxon>
        <taxon>Bacillati</taxon>
        <taxon>Bacillota</taxon>
        <taxon>Clostridia</taxon>
        <taxon>Peptostreptococcales</taxon>
        <taxon>Natronincolaceae</taxon>
        <taxon>Alkaliphilus</taxon>
    </lineage>
</organism>
<evidence type="ECO:0000256" key="5">
    <source>
        <dbReference type="ARBA" id="ARBA00022692"/>
    </source>
</evidence>
<dbReference type="Pfam" id="PF04290">
    <property type="entry name" value="DctQ"/>
    <property type="match status" value="1"/>
</dbReference>
<evidence type="ECO:0000259" key="10">
    <source>
        <dbReference type="Pfam" id="PF04290"/>
    </source>
</evidence>
<keyword evidence="12" id="KW-1185">Reference proteome</keyword>
<comment type="similarity">
    <text evidence="8">Belongs to the TRAP transporter small permease family.</text>
</comment>
<keyword evidence="4" id="KW-0997">Cell inner membrane</keyword>
<dbReference type="PANTHER" id="PTHR35011:SF2">
    <property type="entry name" value="2,3-DIKETO-L-GULONATE TRAP TRANSPORTER SMALL PERMEASE PROTEIN YIAM"/>
    <property type="match status" value="1"/>
</dbReference>
<keyword evidence="3" id="KW-1003">Cell membrane</keyword>
<feature type="transmembrane region" description="Helical" evidence="9">
    <location>
        <begin position="46"/>
        <end position="64"/>
    </location>
</feature>
<dbReference type="AlphaFoldDB" id="A0A1G5AF01"/>
<dbReference type="GO" id="GO:0015740">
    <property type="term" value="P:C4-dicarboxylate transport"/>
    <property type="evidence" value="ECO:0007669"/>
    <property type="project" value="TreeGrafter"/>
</dbReference>
<evidence type="ECO:0000313" key="12">
    <source>
        <dbReference type="Proteomes" id="UP000198636"/>
    </source>
</evidence>
<evidence type="ECO:0000256" key="8">
    <source>
        <dbReference type="ARBA" id="ARBA00038436"/>
    </source>
</evidence>
<reference evidence="11 12" key="1">
    <citation type="submission" date="2016-10" db="EMBL/GenBank/DDBJ databases">
        <authorList>
            <person name="de Groot N.N."/>
        </authorList>
    </citation>
    <scope>NUCLEOTIDE SEQUENCE [LARGE SCALE GENOMIC DNA]</scope>
    <source>
        <strain evidence="11 12">DSM 18978</strain>
    </source>
</reference>
<keyword evidence="2" id="KW-0813">Transport</keyword>
<accession>A0A1G5AF01</accession>
<evidence type="ECO:0000256" key="9">
    <source>
        <dbReference type="SAM" id="Phobius"/>
    </source>
</evidence>
<dbReference type="InterPro" id="IPR007387">
    <property type="entry name" value="TRAP_DctQ"/>
</dbReference>
<dbReference type="PANTHER" id="PTHR35011">
    <property type="entry name" value="2,3-DIKETO-L-GULONATE TRAP TRANSPORTER SMALL PERMEASE PROTEIN YIAM"/>
    <property type="match status" value="1"/>
</dbReference>
<evidence type="ECO:0000256" key="2">
    <source>
        <dbReference type="ARBA" id="ARBA00022448"/>
    </source>
</evidence>
<feature type="domain" description="Tripartite ATP-independent periplasmic transporters DctQ component" evidence="10">
    <location>
        <begin position="23"/>
        <end position="152"/>
    </location>
</feature>
<protein>
    <submittedName>
        <fullName evidence="11">C4-dicarboxylate transporter, DctQ subunit</fullName>
    </submittedName>
</protein>
<evidence type="ECO:0000313" key="11">
    <source>
        <dbReference type="EMBL" id="SCX76450.1"/>
    </source>
</evidence>
<dbReference type="EMBL" id="FMUS01000001">
    <property type="protein sequence ID" value="SCX76450.1"/>
    <property type="molecule type" value="Genomic_DNA"/>
</dbReference>
<gene>
    <name evidence="11" type="ORF">SAMN03080606_00099</name>
</gene>
<comment type="subcellular location">
    <subcellularLocation>
        <location evidence="1">Cell inner membrane</location>
        <topology evidence="1">Multi-pass membrane protein</topology>
    </subcellularLocation>
</comment>
<dbReference type="GO" id="GO:0022857">
    <property type="term" value="F:transmembrane transporter activity"/>
    <property type="evidence" value="ECO:0007669"/>
    <property type="project" value="TreeGrafter"/>
</dbReference>
<sequence>MKSLNRILSTIEQWFIGSLLLTITFILFINVILRRINMSLDWAEEFARYGIVWVTFVGASVCIYKGAHIGVDAITAFLPKKGKNILSSIVILISIIFTALFTYQAFKITYRVYSTGQISSTLGVPMIYIYGAMPLGGLLMLIRYSEKLVDSIKCIRGGKE</sequence>
<proteinExistence type="inferred from homology"/>
<dbReference type="RefSeq" id="WP_091538702.1">
    <property type="nucleotide sequence ID" value="NZ_FMUS01000001.1"/>
</dbReference>
<evidence type="ECO:0000256" key="4">
    <source>
        <dbReference type="ARBA" id="ARBA00022519"/>
    </source>
</evidence>
<feature type="transmembrane region" description="Helical" evidence="9">
    <location>
        <begin position="12"/>
        <end position="34"/>
    </location>
</feature>
<keyword evidence="6 9" id="KW-1133">Transmembrane helix</keyword>